<comment type="subcellular location">
    <subcellularLocation>
        <location evidence="1">Membrane</location>
    </subcellularLocation>
</comment>
<dbReference type="FunFam" id="1.10.287.470:FF:000007">
    <property type="entry name" value="HlyD family efflux transporter periplasmic adaptor subunit"/>
    <property type="match status" value="1"/>
</dbReference>
<dbReference type="FunFam" id="2.40.30.170:FF:000013">
    <property type="entry name" value="Glycoside hydrolase family 43"/>
    <property type="match status" value="1"/>
</dbReference>
<feature type="region of interest" description="Disordered" evidence="3">
    <location>
        <begin position="129"/>
        <end position="155"/>
    </location>
</feature>
<feature type="domain" description="Multidrug resistance protein MdtA-like barrel-sandwich hybrid" evidence="5">
    <location>
        <begin position="47"/>
        <end position="239"/>
    </location>
</feature>
<evidence type="ECO:0000256" key="1">
    <source>
        <dbReference type="ARBA" id="ARBA00004370"/>
    </source>
</evidence>
<dbReference type="GO" id="GO:0055085">
    <property type="term" value="P:transmembrane transport"/>
    <property type="evidence" value="ECO:0007669"/>
    <property type="project" value="InterPro"/>
</dbReference>
<name>A0A7I0L5I7_ECO25</name>
<dbReference type="PANTHER" id="PTHR30438:SF2">
    <property type="entry name" value="MEMBRANE PROTEIN"/>
    <property type="match status" value="1"/>
</dbReference>
<protein>
    <submittedName>
        <fullName evidence="6">HlyD family secretion protein</fullName>
    </submittedName>
</protein>
<accession>A0A7I0L5I7</accession>
<dbReference type="RefSeq" id="WP_000361456.1">
    <property type="nucleotide sequence ID" value="NZ_SEVZ01000001.1"/>
</dbReference>
<dbReference type="GO" id="GO:0005886">
    <property type="term" value="C:plasma membrane"/>
    <property type="evidence" value="ECO:0007669"/>
    <property type="project" value="TreeGrafter"/>
</dbReference>
<evidence type="ECO:0000259" key="5">
    <source>
        <dbReference type="Pfam" id="PF25917"/>
    </source>
</evidence>
<feature type="compositionally biased region" description="Basic residues" evidence="3">
    <location>
        <begin position="134"/>
        <end position="143"/>
    </location>
</feature>
<dbReference type="SUPFAM" id="SSF111369">
    <property type="entry name" value="HlyD-like secretion proteins"/>
    <property type="match status" value="2"/>
</dbReference>
<keyword evidence="4" id="KW-1133">Transmembrane helix</keyword>
<dbReference type="AlphaFoldDB" id="A0A7I0L5I7"/>
<comment type="similarity">
    <text evidence="2">Belongs to the membrane fusion protein (MFP) (TC 8.A.1) family.</text>
</comment>
<dbReference type="Gene3D" id="1.10.287.470">
    <property type="entry name" value="Helix hairpin bin"/>
    <property type="match status" value="2"/>
</dbReference>
<dbReference type="Gene3D" id="2.40.30.170">
    <property type="match status" value="1"/>
</dbReference>
<dbReference type="Pfam" id="PF25917">
    <property type="entry name" value="BSH_RND"/>
    <property type="match status" value="1"/>
</dbReference>
<keyword evidence="4" id="KW-0472">Membrane</keyword>
<proteinExistence type="inferred from homology"/>
<dbReference type="FunFam" id="1.10.287.470:FF:000008">
    <property type="entry name" value="HlyD family efflux transporter periplasmic adaptor subunit"/>
    <property type="match status" value="1"/>
</dbReference>
<evidence type="ECO:0000313" key="6">
    <source>
        <dbReference type="EMBL" id="TLI68002.1"/>
    </source>
</evidence>
<organism evidence="6 7">
    <name type="scientific">Escherichia coli O25b:H4</name>
    <dbReference type="NCBI Taxonomy" id="941280"/>
    <lineage>
        <taxon>Bacteria</taxon>
        <taxon>Pseudomonadati</taxon>
        <taxon>Pseudomonadota</taxon>
        <taxon>Gammaproteobacteria</taxon>
        <taxon>Enterobacterales</taxon>
        <taxon>Enterobacteriaceae</taxon>
        <taxon>Escherichia</taxon>
    </lineage>
</organism>
<dbReference type="EMBL" id="SEWA01000004">
    <property type="protein sequence ID" value="TLI68002.1"/>
    <property type="molecule type" value="Genomic_DNA"/>
</dbReference>
<reference evidence="6 7" key="1">
    <citation type="submission" date="2019-01" db="EMBL/GenBank/DDBJ databases">
        <title>Genome and plasmid diversity of ESBL producing Escherichia coli ST131 tracking phylogenetic trajectories with Bayesian inference.</title>
        <authorList>
            <person name="Ny S."/>
        </authorList>
    </citation>
    <scope>NUCLEOTIDE SEQUENCE [LARGE SCALE GENOMIC DNA]</scope>
    <source>
        <strain evidence="6 7">C0101-PB_2013</strain>
    </source>
</reference>
<keyword evidence="4" id="KW-0812">Transmembrane</keyword>
<dbReference type="PANTHER" id="PTHR30438">
    <property type="entry name" value="36 KDA ANTIGEN-RELATED"/>
    <property type="match status" value="1"/>
</dbReference>
<evidence type="ECO:0000256" key="3">
    <source>
        <dbReference type="SAM" id="MobiDB-lite"/>
    </source>
</evidence>
<dbReference type="Gene3D" id="2.40.50.100">
    <property type="match status" value="1"/>
</dbReference>
<evidence type="ECO:0000256" key="4">
    <source>
        <dbReference type="SAM" id="Phobius"/>
    </source>
</evidence>
<evidence type="ECO:0000256" key="2">
    <source>
        <dbReference type="ARBA" id="ARBA00009477"/>
    </source>
</evidence>
<dbReference type="PRINTS" id="PR01490">
    <property type="entry name" value="RTXTOXIND"/>
</dbReference>
<dbReference type="Proteomes" id="UP000309847">
    <property type="component" value="Unassembled WGS sequence"/>
</dbReference>
<evidence type="ECO:0000313" key="7">
    <source>
        <dbReference type="Proteomes" id="UP000309847"/>
    </source>
</evidence>
<dbReference type="FunFam" id="2.40.50.100:FF:000039">
    <property type="entry name" value="HlyD family efflux transporter periplasmic adaptor subunit"/>
    <property type="match status" value="1"/>
</dbReference>
<sequence length="355" mass="38758">MDKSKRHLAWWGVGALAVAAVVAWWLLRPAGVPEGFAVSNGRIEATEVDIASKIAGRIDTILVKEGQFVREGEVLAKMDTRVLQEQRLEAIAQIKEAQSAVAAAQALLEQRQSETRAAQSLVNQRQAELDSVAKRHTRSRSLARRGAISAQQLDDDRAAAESARAALESAKAQVSASKAAIEAARTNIIQAQTRVEAAQATERRIAADIDDSELKAPRDGRVQYRVAEPGEVLAAGGRVLNMVDLSDVYMTFFLPTEQAGTLKLGGEARLILDAAPDLRIPATISFVASVAQFTPKTVETSDERLKLMFRVKARIPPELLQQHLEYVKTGLPGVAWVRVNEELPWPDDLVVRLPQ</sequence>
<feature type="transmembrane region" description="Helical" evidence="4">
    <location>
        <begin position="7"/>
        <end position="27"/>
    </location>
</feature>
<gene>
    <name evidence="6" type="ORF">EWT59_17890</name>
</gene>
<dbReference type="InterPro" id="IPR058625">
    <property type="entry name" value="MdtA-like_BSH"/>
</dbReference>
<comment type="caution">
    <text evidence="6">The sequence shown here is derived from an EMBL/GenBank/DDBJ whole genome shotgun (WGS) entry which is preliminary data.</text>
</comment>